<sequence length="173" mass="18754">MSNGGGDEWAVVFTPEGAFIRVFDHESSMSPYADDDVELWPGLLDGLPAQFRGLVDEPAFGDEGRFVATAVLWRLTGDDRWHAGQGIDFPPLRGPYDHTGPDGSPMLEILCDDVVDEFVEFAGDYHEVALDREAVAAVVAHRPLTEALVRAVNPEASLAAVRADVEAMGYPVV</sequence>
<reference evidence="1 2" key="1">
    <citation type="submission" date="2020-08" db="EMBL/GenBank/DDBJ databases">
        <title>Sequencing the genomes of 1000 actinobacteria strains.</title>
        <authorList>
            <person name="Klenk H.-P."/>
        </authorList>
    </citation>
    <scope>NUCLEOTIDE SEQUENCE [LARGE SCALE GENOMIC DNA]</scope>
    <source>
        <strain evidence="1 2">DSM 43036</strain>
    </source>
</reference>
<proteinExistence type="predicted"/>
<protein>
    <recommendedName>
        <fullName evidence="3">Immunity protein 51 of polymorphic toxin system</fullName>
    </recommendedName>
</protein>
<dbReference type="GeneID" id="300294021"/>
<evidence type="ECO:0000313" key="2">
    <source>
        <dbReference type="Proteomes" id="UP000618986"/>
    </source>
</evidence>
<dbReference type="RefSeq" id="WP_184685502.1">
    <property type="nucleotide sequence ID" value="NZ_JACHJC010000001.1"/>
</dbReference>
<dbReference type="Proteomes" id="UP000618986">
    <property type="component" value="Unassembled WGS sequence"/>
</dbReference>
<evidence type="ECO:0008006" key="3">
    <source>
        <dbReference type="Google" id="ProtNLM"/>
    </source>
</evidence>
<accession>A0ABR6ME17</accession>
<gene>
    <name evidence="1" type="ORF">FHU28_003458</name>
</gene>
<name>A0ABR6ME17_MICEC</name>
<evidence type="ECO:0000313" key="1">
    <source>
        <dbReference type="EMBL" id="MBB5113619.1"/>
    </source>
</evidence>
<keyword evidence="2" id="KW-1185">Reference proteome</keyword>
<dbReference type="EMBL" id="JACHJC010000001">
    <property type="protein sequence ID" value="MBB5113619.1"/>
    <property type="molecule type" value="Genomic_DNA"/>
</dbReference>
<comment type="caution">
    <text evidence="1">The sequence shown here is derived from an EMBL/GenBank/DDBJ whole genome shotgun (WGS) entry which is preliminary data.</text>
</comment>
<organism evidence="1 2">
    <name type="scientific">Micromonospora echinospora</name>
    <name type="common">Micromonospora purpurea</name>
    <dbReference type="NCBI Taxonomy" id="1877"/>
    <lineage>
        <taxon>Bacteria</taxon>
        <taxon>Bacillati</taxon>
        <taxon>Actinomycetota</taxon>
        <taxon>Actinomycetes</taxon>
        <taxon>Micromonosporales</taxon>
        <taxon>Micromonosporaceae</taxon>
        <taxon>Micromonospora</taxon>
    </lineage>
</organism>